<keyword evidence="1" id="KW-0812">Transmembrane</keyword>
<keyword evidence="3" id="KW-1185">Reference proteome</keyword>
<evidence type="ECO:0000313" key="2">
    <source>
        <dbReference type="EMBL" id="KAJ6744355.1"/>
    </source>
</evidence>
<organism evidence="2 3">
    <name type="scientific">Salix purpurea</name>
    <name type="common">Purple osier willow</name>
    <dbReference type="NCBI Taxonomy" id="77065"/>
    <lineage>
        <taxon>Eukaryota</taxon>
        <taxon>Viridiplantae</taxon>
        <taxon>Streptophyta</taxon>
        <taxon>Embryophyta</taxon>
        <taxon>Tracheophyta</taxon>
        <taxon>Spermatophyta</taxon>
        <taxon>Magnoliopsida</taxon>
        <taxon>eudicotyledons</taxon>
        <taxon>Gunneridae</taxon>
        <taxon>Pentapetalae</taxon>
        <taxon>rosids</taxon>
        <taxon>fabids</taxon>
        <taxon>Malpighiales</taxon>
        <taxon>Salicaceae</taxon>
        <taxon>Saliceae</taxon>
        <taxon>Salix</taxon>
    </lineage>
</organism>
<sequence>MNEREETRNSGRAREGPKIPLISCQEFRPLVTVGPYEYGPAGRRYTASDKMKMACQFVQDSVISMKILRSSCGVQTSVVVIENRVKQWMSIINKLMWMACTLVSVALLTLSYIVVGENEKWLVVGVTII</sequence>
<comment type="caution">
    <text evidence="2">The sequence shown here is derived from an EMBL/GenBank/DDBJ whole genome shotgun (WGS) entry which is preliminary data.</text>
</comment>
<keyword evidence="1" id="KW-1133">Transmembrane helix</keyword>
<feature type="transmembrane region" description="Helical" evidence="1">
    <location>
        <begin position="95"/>
        <end position="115"/>
    </location>
</feature>
<protein>
    <submittedName>
        <fullName evidence="2">PROTEIN PHOSPHATASE 1 REGULATORY SUBUNIT</fullName>
    </submittedName>
</protein>
<proteinExistence type="predicted"/>
<reference evidence="2" key="2">
    <citation type="journal article" date="2023" name="Int. J. Mol. Sci.">
        <title>De Novo Assembly and Annotation of 11 Diverse Shrub Willow (Salix) Genomes Reveals Novel Gene Organization in Sex-Linked Regions.</title>
        <authorList>
            <person name="Hyden B."/>
            <person name="Feng K."/>
            <person name="Yates T.B."/>
            <person name="Jawdy S."/>
            <person name="Cereghino C."/>
            <person name="Smart L.B."/>
            <person name="Muchero W."/>
        </authorList>
    </citation>
    <scope>NUCLEOTIDE SEQUENCE</scope>
    <source>
        <tissue evidence="2">Shoot tip</tissue>
    </source>
</reference>
<gene>
    <name evidence="2" type="ORF">OIU79_030639</name>
</gene>
<dbReference type="OrthoDB" id="1737602at2759"/>
<evidence type="ECO:0000313" key="3">
    <source>
        <dbReference type="Proteomes" id="UP001151532"/>
    </source>
</evidence>
<accession>A0A9Q0VB26</accession>
<reference evidence="2" key="1">
    <citation type="submission" date="2022-11" db="EMBL/GenBank/DDBJ databases">
        <authorList>
            <person name="Hyden B.L."/>
            <person name="Feng K."/>
            <person name="Yates T."/>
            <person name="Jawdy S."/>
            <person name="Smart L.B."/>
            <person name="Muchero W."/>
        </authorList>
    </citation>
    <scope>NUCLEOTIDE SEQUENCE</scope>
    <source>
        <tissue evidence="2">Shoot tip</tissue>
    </source>
</reference>
<dbReference type="EMBL" id="JAPFFK010000009">
    <property type="protein sequence ID" value="KAJ6744355.1"/>
    <property type="molecule type" value="Genomic_DNA"/>
</dbReference>
<dbReference type="Proteomes" id="UP001151532">
    <property type="component" value="Chromosome 19"/>
</dbReference>
<dbReference type="AlphaFoldDB" id="A0A9Q0VB26"/>
<name>A0A9Q0VB26_SALPP</name>
<keyword evidence="1" id="KW-0472">Membrane</keyword>
<evidence type="ECO:0000256" key="1">
    <source>
        <dbReference type="SAM" id="Phobius"/>
    </source>
</evidence>